<dbReference type="PANTHER" id="PTHR37540">
    <property type="entry name" value="TRANSCRIPTION FACTOR (ACR-2), PUTATIVE-RELATED-RELATED"/>
    <property type="match status" value="1"/>
</dbReference>
<gene>
    <name evidence="2" type="ORF">BU16DRAFT_100010</name>
</gene>
<sequence length="490" mass="55153">MASETLAHRPRKKRRHYSIPDSPESDLEEGEVQFITVSHPSQLKGKSAQKIIRKHVMGEVAKAKRRGQRTLQNPPTQSSPMGRKSRKDPPLSWLGAGEVDPFVKYPIELDKSSRALVANIFRGGGSAQRALRTAWYSVGLFDFAAFHLVLSNSALAIQMLRNGLDFIKDEDFEGLKHHVIATRSINARLASPDHRTSDGVIGAVTGLYVCGLYDRWRIHVNGLKELIALRGGIHTIKREDLRDTITWVDLCGAYCQDIPPSFPTPLSWKSHSRAFSSLLPDLKISSPPTTTFKQRMYQHPEIISIFDDLKACTALTSYESEHLGVDYWLKSTFAPYGAWTNPMIHRLLTLRPLSLKSTQEAVIAEVCRVGGLLYIAPIWRKFGASPARTTDLIKHLVSTLETYVVDWGELRPFLHWAMFFGCLEAPAGDERDWFLSRIVKLMMSLGVKWADYIAAVKGVMFTNEVFAGTDELMRAEIEEFLSRVSKVSLE</sequence>
<organism evidence="2 3">
    <name type="scientific">Lophium mytilinum</name>
    <dbReference type="NCBI Taxonomy" id="390894"/>
    <lineage>
        <taxon>Eukaryota</taxon>
        <taxon>Fungi</taxon>
        <taxon>Dikarya</taxon>
        <taxon>Ascomycota</taxon>
        <taxon>Pezizomycotina</taxon>
        <taxon>Dothideomycetes</taxon>
        <taxon>Pleosporomycetidae</taxon>
        <taxon>Mytilinidiales</taxon>
        <taxon>Mytilinidiaceae</taxon>
        <taxon>Lophium</taxon>
    </lineage>
</organism>
<feature type="region of interest" description="Disordered" evidence="1">
    <location>
        <begin position="1"/>
        <end position="30"/>
    </location>
</feature>
<feature type="region of interest" description="Disordered" evidence="1">
    <location>
        <begin position="59"/>
        <end position="93"/>
    </location>
</feature>
<dbReference type="AlphaFoldDB" id="A0A6A6QJ00"/>
<proteinExistence type="predicted"/>
<reference evidence="2" key="1">
    <citation type="journal article" date="2020" name="Stud. Mycol.">
        <title>101 Dothideomycetes genomes: a test case for predicting lifestyles and emergence of pathogens.</title>
        <authorList>
            <person name="Haridas S."/>
            <person name="Albert R."/>
            <person name="Binder M."/>
            <person name="Bloem J."/>
            <person name="Labutti K."/>
            <person name="Salamov A."/>
            <person name="Andreopoulos B."/>
            <person name="Baker S."/>
            <person name="Barry K."/>
            <person name="Bills G."/>
            <person name="Bluhm B."/>
            <person name="Cannon C."/>
            <person name="Castanera R."/>
            <person name="Culley D."/>
            <person name="Daum C."/>
            <person name="Ezra D."/>
            <person name="Gonzalez J."/>
            <person name="Henrissat B."/>
            <person name="Kuo A."/>
            <person name="Liang C."/>
            <person name="Lipzen A."/>
            <person name="Lutzoni F."/>
            <person name="Magnuson J."/>
            <person name="Mondo S."/>
            <person name="Nolan M."/>
            <person name="Ohm R."/>
            <person name="Pangilinan J."/>
            <person name="Park H.-J."/>
            <person name="Ramirez L."/>
            <person name="Alfaro M."/>
            <person name="Sun H."/>
            <person name="Tritt A."/>
            <person name="Yoshinaga Y."/>
            <person name="Zwiers L.-H."/>
            <person name="Turgeon B."/>
            <person name="Goodwin S."/>
            <person name="Spatafora J."/>
            <person name="Crous P."/>
            <person name="Grigoriev I."/>
        </authorList>
    </citation>
    <scope>NUCLEOTIDE SEQUENCE</scope>
    <source>
        <strain evidence="2">CBS 269.34</strain>
    </source>
</reference>
<dbReference type="Proteomes" id="UP000799750">
    <property type="component" value="Unassembled WGS sequence"/>
</dbReference>
<keyword evidence="3" id="KW-1185">Reference proteome</keyword>
<feature type="compositionally biased region" description="Basic residues" evidence="1">
    <location>
        <begin position="8"/>
        <end position="17"/>
    </location>
</feature>
<dbReference type="EMBL" id="MU004194">
    <property type="protein sequence ID" value="KAF2491986.1"/>
    <property type="molecule type" value="Genomic_DNA"/>
</dbReference>
<feature type="compositionally biased region" description="Polar residues" evidence="1">
    <location>
        <begin position="69"/>
        <end position="80"/>
    </location>
</feature>
<evidence type="ECO:0000313" key="3">
    <source>
        <dbReference type="Proteomes" id="UP000799750"/>
    </source>
</evidence>
<dbReference type="PANTHER" id="PTHR37540:SF5">
    <property type="entry name" value="TRANSCRIPTION FACTOR DOMAIN-CONTAINING PROTEIN"/>
    <property type="match status" value="1"/>
</dbReference>
<protein>
    <submittedName>
        <fullName evidence="2">Uncharacterized protein</fullName>
    </submittedName>
</protein>
<accession>A0A6A6QJ00</accession>
<dbReference type="OrthoDB" id="3889028at2759"/>
<evidence type="ECO:0000256" key="1">
    <source>
        <dbReference type="SAM" id="MobiDB-lite"/>
    </source>
</evidence>
<evidence type="ECO:0000313" key="2">
    <source>
        <dbReference type="EMBL" id="KAF2491986.1"/>
    </source>
</evidence>
<name>A0A6A6QJ00_9PEZI</name>